<comment type="caution">
    <text evidence="1">The sequence shown here is derived from an EMBL/GenBank/DDBJ whole genome shotgun (WGS) entry which is preliminary data.</text>
</comment>
<evidence type="ECO:0008006" key="3">
    <source>
        <dbReference type="Google" id="ProtNLM"/>
    </source>
</evidence>
<keyword evidence="2" id="KW-1185">Reference proteome</keyword>
<name>A0A543J325_9ACTN</name>
<dbReference type="RefSeq" id="WP_142260996.1">
    <property type="nucleotide sequence ID" value="NZ_BMPV01000002.1"/>
</dbReference>
<dbReference type="Pfam" id="PF18143">
    <property type="entry name" value="HAD_SAK_2"/>
    <property type="match status" value="1"/>
</dbReference>
<dbReference type="Proteomes" id="UP000319213">
    <property type="component" value="Unassembled WGS sequence"/>
</dbReference>
<proteinExistence type="predicted"/>
<dbReference type="EMBL" id="VFPQ01000001">
    <property type="protein sequence ID" value="TQM77229.1"/>
    <property type="molecule type" value="Genomic_DNA"/>
</dbReference>
<gene>
    <name evidence="1" type="ORF">FHX40_3986</name>
</gene>
<sequence length="175" mass="19604">MEERPLLLLDVDGVLNPLGRQVRGFRRYEVTVGGTVYTVFLHRDHGAKLLRLAEETGAALTWATTWEHLANEWIAPRIGLPSLPVVELAGAEPVADGMSAKTPHVAGFVKGRPFVWFDDALGPEDERYLENHPDVGEFLLIQVDHRHGLTDEHLDRARDWLSRFGPEKDDAIPGQ</sequence>
<dbReference type="AlphaFoldDB" id="A0A543J325"/>
<evidence type="ECO:0000313" key="2">
    <source>
        <dbReference type="Proteomes" id="UP000319213"/>
    </source>
</evidence>
<evidence type="ECO:0000313" key="1">
    <source>
        <dbReference type="EMBL" id="TQM77229.1"/>
    </source>
</evidence>
<reference evidence="1 2" key="1">
    <citation type="submission" date="2019-06" db="EMBL/GenBank/DDBJ databases">
        <title>Sequencing the genomes of 1000 actinobacteria strains.</title>
        <authorList>
            <person name="Klenk H.-P."/>
        </authorList>
    </citation>
    <scope>NUCLEOTIDE SEQUENCE [LARGE SCALE GENOMIC DNA]</scope>
    <source>
        <strain evidence="1 2">DSM 43186</strain>
    </source>
</reference>
<protein>
    <recommendedName>
        <fullName evidence="3">Secreted protein</fullName>
    </recommendedName>
</protein>
<accession>A0A543J325</accession>
<dbReference type="OrthoDB" id="5124141at2"/>
<organism evidence="1 2">
    <name type="scientific">Thermopolyspora flexuosa</name>
    <dbReference type="NCBI Taxonomy" id="103836"/>
    <lineage>
        <taxon>Bacteria</taxon>
        <taxon>Bacillati</taxon>
        <taxon>Actinomycetota</taxon>
        <taxon>Actinomycetes</taxon>
        <taxon>Streptosporangiales</taxon>
        <taxon>Streptosporangiaceae</taxon>
        <taxon>Thermopolyspora</taxon>
    </lineage>
</organism>